<dbReference type="GO" id="GO:0015171">
    <property type="term" value="F:amino acid transmembrane transporter activity"/>
    <property type="evidence" value="ECO:0007669"/>
    <property type="project" value="TreeGrafter"/>
</dbReference>
<feature type="transmembrane region" description="Helical" evidence="6">
    <location>
        <begin position="110"/>
        <end position="132"/>
    </location>
</feature>
<name>A0A501X0Y9_9RHOB</name>
<dbReference type="OrthoDB" id="9804822at2"/>
<keyword evidence="8" id="KW-1185">Reference proteome</keyword>
<keyword evidence="5 6" id="KW-0472">Membrane</keyword>
<dbReference type="GO" id="GO:0005886">
    <property type="term" value="C:plasma membrane"/>
    <property type="evidence" value="ECO:0007669"/>
    <property type="project" value="UniProtKB-SubCell"/>
</dbReference>
<evidence type="ECO:0000256" key="1">
    <source>
        <dbReference type="ARBA" id="ARBA00004651"/>
    </source>
</evidence>
<gene>
    <name evidence="7" type="ORF">FJM51_01835</name>
</gene>
<evidence type="ECO:0000256" key="2">
    <source>
        <dbReference type="ARBA" id="ARBA00022475"/>
    </source>
</evidence>
<evidence type="ECO:0000256" key="6">
    <source>
        <dbReference type="SAM" id="Phobius"/>
    </source>
</evidence>
<accession>A0A501X0Y9</accession>
<comment type="caution">
    <text evidence="7">The sequence shown here is derived from an EMBL/GenBank/DDBJ whole genome shotgun (WGS) entry which is preliminary data.</text>
</comment>
<dbReference type="EMBL" id="VFRP01000001">
    <property type="protein sequence ID" value="TPE53811.1"/>
    <property type="molecule type" value="Genomic_DNA"/>
</dbReference>
<dbReference type="PANTHER" id="PTHR30086:SF20">
    <property type="entry name" value="ARGININE EXPORTER PROTEIN ARGO-RELATED"/>
    <property type="match status" value="1"/>
</dbReference>
<evidence type="ECO:0000313" key="7">
    <source>
        <dbReference type="EMBL" id="TPE53811.1"/>
    </source>
</evidence>
<comment type="subcellular location">
    <subcellularLocation>
        <location evidence="1">Cell membrane</location>
        <topology evidence="1">Multi-pass membrane protein</topology>
    </subcellularLocation>
</comment>
<evidence type="ECO:0000313" key="8">
    <source>
        <dbReference type="Proteomes" id="UP000319255"/>
    </source>
</evidence>
<proteinExistence type="predicted"/>
<sequence>MLDASVLLPFVAAVVVIALTPGPDMTFFLGRALSSGRAAGLAAVAGAGTGLLVHTLLVALGVSALIVAAPAAFAALKIAGALYLLWLAFQAIRHGSALRLPSHAAPRSGLLGTWASGVAINVLNPKVALFFLTFLPQFVSATDPHAAAKLFLLGSIFILLGSAINLAIVLAADRFATGMRANPRVARALDWLFASIFAAFAARLLFARAH</sequence>
<dbReference type="PIRSF" id="PIRSF006324">
    <property type="entry name" value="LeuE"/>
    <property type="match status" value="1"/>
</dbReference>
<keyword evidence="2" id="KW-1003">Cell membrane</keyword>
<feature type="transmembrane region" description="Helical" evidence="6">
    <location>
        <begin position="6"/>
        <end position="29"/>
    </location>
</feature>
<dbReference type="RefSeq" id="WP_140452390.1">
    <property type="nucleotide sequence ID" value="NZ_VFRP01000001.1"/>
</dbReference>
<organism evidence="7 8">
    <name type="scientific">Amaricoccus solimangrovi</name>
    <dbReference type="NCBI Taxonomy" id="2589815"/>
    <lineage>
        <taxon>Bacteria</taxon>
        <taxon>Pseudomonadati</taxon>
        <taxon>Pseudomonadota</taxon>
        <taxon>Alphaproteobacteria</taxon>
        <taxon>Rhodobacterales</taxon>
        <taxon>Paracoccaceae</taxon>
        <taxon>Amaricoccus</taxon>
    </lineage>
</organism>
<evidence type="ECO:0000256" key="4">
    <source>
        <dbReference type="ARBA" id="ARBA00022989"/>
    </source>
</evidence>
<feature type="transmembrane region" description="Helical" evidence="6">
    <location>
        <begin position="152"/>
        <end position="176"/>
    </location>
</feature>
<dbReference type="AlphaFoldDB" id="A0A501X0Y9"/>
<dbReference type="PANTHER" id="PTHR30086">
    <property type="entry name" value="ARGININE EXPORTER PROTEIN ARGO"/>
    <property type="match status" value="1"/>
</dbReference>
<feature type="transmembrane region" description="Helical" evidence="6">
    <location>
        <begin position="66"/>
        <end position="89"/>
    </location>
</feature>
<keyword evidence="4 6" id="KW-1133">Transmembrane helix</keyword>
<dbReference type="Proteomes" id="UP000319255">
    <property type="component" value="Unassembled WGS sequence"/>
</dbReference>
<dbReference type="Pfam" id="PF01810">
    <property type="entry name" value="LysE"/>
    <property type="match status" value="1"/>
</dbReference>
<dbReference type="InterPro" id="IPR001123">
    <property type="entry name" value="LeuE-type"/>
</dbReference>
<feature type="transmembrane region" description="Helical" evidence="6">
    <location>
        <begin position="41"/>
        <end position="60"/>
    </location>
</feature>
<keyword evidence="3 6" id="KW-0812">Transmembrane</keyword>
<protein>
    <submittedName>
        <fullName evidence="7">LysE family translocator</fullName>
    </submittedName>
</protein>
<feature type="transmembrane region" description="Helical" evidence="6">
    <location>
        <begin position="188"/>
        <end position="206"/>
    </location>
</feature>
<evidence type="ECO:0000256" key="5">
    <source>
        <dbReference type="ARBA" id="ARBA00023136"/>
    </source>
</evidence>
<evidence type="ECO:0000256" key="3">
    <source>
        <dbReference type="ARBA" id="ARBA00022692"/>
    </source>
</evidence>
<reference evidence="7 8" key="1">
    <citation type="submission" date="2019-06" db="EMBL/GenBank/DDBJ databases">
        <title>A novel bacterium of genus Amaricoccus, isolated from marine sediment.</title>
        <authorList>
            <person name="Huang H."/>
            <person name="Mo K."/>
            <person name="Hu Y."/>
        </authorList>
    </citation>
    <scope>NUCLEOTIDE SEQUENCE [LARGE SCALE GENOMIC DNA]</scope>
    <source>
        <strain evidence="7 8">HB172011</strain>
    </source>
</reference>